<dbReference type="AlphaFoldDB" id="A0AAN8IKE0"/>
<keyword evidence="3" id="KW-1185">Reference proteome</keyword>
<sequence length="198" mass="22147">MDALDQIGEPLTKEQEAQADEYITKAHTAMEKAEKLTMRIEAKRVGASYNPIESESQTRIVGQQTSGKENCSVVIKELLKINTFHREACLRLTRNSTLIANVKMHAACDSSFNVNGEGEGIEMLDQAPSHSSDEAMIEEANIIEQNAEFMEKIEFADDVESVHRAQRQQRYAVEKEIGEKYAKVDDLEALIADLSSEP</sequence>
<name>A0AAN8IKE0_TRICO</name>
<reference evidence="2 3" key="1">
    <citation type="submission" date="2019-10" db="EMBL/GenBank/DDBJ databases">
        <title>Assembly and Annotation for the nematode Trichostrongylus colubriformis.</title>
        <authorList>
            <person name="Martin J."/>
        </authorList>
    </citation>
    <scope>NUCLEOTIDE SEQUENCE [LARGE SCALE GENOMIC DNA]</scope>
    <source>
        <strain evidence="2">G859</strain>
        <tissue evidence="2">Whole worm</tissue>
    </source>
</reference>
<evidence type="ECO:0000259" key="1">
    <source>
        <dbReference type="Pfam" id="PF07245"/>
    </source>
</evidence>
<gene>
    <name evidence="2" type="ORF">GCK32_013786</name>
</gene>
<dbReference type="Proteomes" id="UP001331761">
    <property type="component" value="Unassembled WGS sequence"/>
</dbReference>
<feature type="non-terminal residue" evidence="2">
    <location>
        <position position="198"/>
    </location>
</feature>
<proteinExistence type="predicted"/>
<feature type="domain" description="Phlebovirus glycoprotein G2 fusion" evidence="1">
    <location>
        <begin position="56"/>
        <end position="105"/>
    </location>
</feature>
<accession>A0AAN8IKE0</accession>
<comment type="caution">
    <text evidence="2">The sequence shown here is derived from an EMBL/GenBank/DDBJ whole genome shotgun (WGS) entry which is preliminary data.</text>
</comment>
<evidence type="ECO:0000313" key="2">
    <source>
        <dbReference type="EMBL" id="KAK5973833.1"/>
    </source>
</evidence>
<dbReference type="EMBL" id="WIXE01015013">
    <property type="protein sequence ID" value="KAK5973833.1"/>
    <property type="molecule type" value="Genomic_DNA"/>
</dbReference>
<dbReference type="Pfam" id="PF07245">
    <property type="entry name" value="Phlebovirus_G2"/>
    <property type="match status" value="1"/>
</dbReference>
<evidence type="ECO:0000313" key="3">
    <source>
        <dbReference type="Proteomes" id="UP001331761"/>
    </source>
</evidence>
<dbReference type="InterPro" id="IPR009878">
    <property type="entry name" value="Phlebovirus_G2_fusion"/>
</dbReference>
<protein>
    <recommendedName>
        <fullName evidence="1">Phlebovirus glycoprotein G2 fusion domain-containing protein</fullName>
    </recommendedName>
</protein>
<organism evidence="2 3">
    <name type="scientific">Trichostrongylus colubriformis</name>
    <name type="common">Black scour worm</name>
    <dbReference type="NCBI Taxonomy" id="6319"/>
    <lineage>
        <taxon>Eukaryota</taxon>
        <taxon>Metazoa</taxon>
        <taxon>Ecdysozoa</taxon>
        <taxon>Nematoda</taxon>
        <taxon>Chromadorea</taxon>
        <taxon>Rhabditida</taxon>
        <taxon>Rhabditina</taxon>
        <taxon>Rhabditomorpha</taxon>
        <taxon>Strongyloidea</taxon>
        <taxon>Trichostrongylidae</taxon>
        <taxon>Trichostrongylus</taxon>
    </lineage>
</organism>